<dbReference type="InterPro" id="IPR036188">
    <property type="entry name" value="FAD/NAD-bd_sf"/>
</dbReference>
<dbReference type="Proteomes" id="UP000448292">
    <property type="component" value="Unassembled WGS sequence"/>
</dbReference>
<dbReference type="GO" id="GO:0016491">
    <property type="term" value="F:oxidoreductase activity"/>
    <property type="evidence" value="ECO:0007669"/>
    <property type="project" value="InterPro"/>
</dbReference>
<organism evidence="2 3">
    <name type="scientific">Oceanidesulfovibrio indonesiensis</name>
    <dbReference type="NCBI Taxonomy" id="54767"/>
    <lineage>
        <taxon>Bacteria</taxon>
        <taxon>Pseudomonadati</taxon>
        <taxon>Thermodesulfobacteriota</taxon>
        <taxon>Desulfovibrionia</taxon>
        <taxon>Desulfovibrionales</taxon>
        <taxon>Desulfovibrionaceae</taxon>
        <taxon>Oceanidesulfovibrio</taxon>
    </lineage>
</organism>
<evidence type="ECO:0000313" key="2">
    <source>
        <dbReference type="EMBL" id="TVM16394.1"/>
    </source>
</evidence>
<name>A0A7M3MD02_9BACT</name>
<dbReference type="Pfam" id="PF07992">
    <property type="entry name" value="Pyr_redox_2"/>
    <property type="match status" value="1"/>
</dbReference>
<gene>
    <name evidence="2" type="ORF">DPQ33_12290</name>
</gene>
<sequence length="413" mass="46831">MKKLLILGAGAGGVMVATKIRKKLDPKEWQITIIDRTWQHHYQAGWLFVPFEIYDINDCIKPQMDFIPKGVEFVQDEITNIDPETKKVTTKNGSYDYDWIVVGTGCRVAPEEIEGMEEGWGKNIQTFYTPEGAVDLQKKLKHFEKGKLVLNIAEMPIKCPVAPLEFVFLADWFFMINDVRCNIEIELVTPLAGAFTKPVAAEILGKLCEEKNIKITPNFEIGSVDHERKVIESHKGEEVDYDLLVSIPPNFGSKVIEDCEIGDVMGYMETDHHTLKSTKYENMYIIGDATNVPTSKAGSVAHYEADIVVENLVREIEGLAPRPDFDGHSTCFIVSGYEKAILIDFNYKIEPLPGKYPFPGVGPMSLLEETYLNYWGKMMFKWVYFNQMLKGKELPLEPQMFMAGKKRMGACSL</sequence>
<keyword evidence="3" id="KW-1185">Reference proteome</keyword>
<evidence type="ECO:0000313" key="3">
    <source>
        <dbReference type="Proteomes" id="UP000448292"/>
    </source>
</evidence>
<accession>A0A7M3MD02</accession>
<dbReference type="Gene3D" id="3.50.50.60">
    <property type="entry name" value="FAD/NAD(P)-binding domain"/>
    <property type="match status" value="2"/>
</dbReference>
<evidence type="ECO:0000259" key="1">
    <source>
        <dbReference type="Pfam" id="PF07992"/>
    </source>
</evidence>
<dbReference type="OrthoDB" id="9802771at2"/>
<comment type="caution">
    <text evidence="2">The sequence shown here is derived from an EMBL/GenBank/DDBJ whole genome shotgun (WGS) entry which is preliminary data.</text>
</comment>
<dbReference type="RefSeq" id="WP_144303516.1">
    <property type="nucleotide sequence ID" value="NZ_QMIE01000011.1"/>
</dbReference>
<reference evidence="2 3" key="1">
    <citation type="submission" date="2018-06" db="EMBL/GenBank/DDBJ databases">
        <title>Complete genome of Desulfovibrio indonesiensis P37SLT.</title>
        <authorList>
            <person name="Crispim J.S."/>
            <person name="Vidigal P.M.P."/>
            <person name="Silva L.C.F."/>
            <person name="Laguardia C.N."/>
            <person name="Araujo L.C."/>
            <person name="Dias R.S."/>
            <person name="Sousa M.P."/>
            <person name="Paula S.O."/>
            <person name="Silva C."/>
        </authorList>
    </citation>
    <scope>NUCLEOTIDE SEQUENCE [LARGE SCALE GENOMIC DNA]</scope>
    <source>
        <strain evidence="2 3">P37SLT</strain>
    </source>
</reference>
<feature type="domain" description="FAD/NAD(P)-binding" evidence="1">
    <location>
        <begin position="3"/>
        <end position="128"/>
    </location>
</feature>
<dbReference type="InterPro" id="IPR052541">
    <property type="entry name" value="SQRD"/>
</dbReference>
<dbReference type="AlphaFoldDB" id="A0A7M3MD02"/>
<proteinExistence type="predicted"/>
<protein>
    <submittedName>
        <fullName evidence="2">NAD(P)/FAD-dependent oxidoreductase</fullName>
    </submittedName>
</protein>
<dbReference type="PANTHER" id="PTHR43755">
    <property type="match status" value="1"/>
</dbReference>
<dbReference type="EMBL" id="QMIE01000011">
    <property type="protein sequence ID" value="TVM16394.1"/>
    <property type="molecule type" value="Genomic_DNA"/>
</dbReference>
<dbReference type="SUPFAM" id="SSF51905">
    <property type="entry name" value="FAD/NAD(P)-binding domain"/>
    <property type="match status" value="2"/>
</dbReference>
<dbReference type="PANTHER" id="PTHR43755:SF1">
    <property type="entry name" value="FAD-DEPENDENT PYRIDINE NUCLEOTIDE-DISULPHIDE OXIDOREDUCTASE"/>
    <property type="match status" value="1"/>
</dbReference>
<dbReference type="InterPro" id="IPR023753">
    <property type="entry name" value="FAD/NAD-binding_dom"/>
</dbReference>